<keyword evidence="11" id="KW-1185">Reference proteome</keyword>
<dbReference type="EMBL" id="QENZ01000004">
    <property type="protein sequence ID" value="PVX50745.1"/>
    <property type="molecule type" value="Genomic_DNA"/>
</dbReference>
<dbReference type="AlphaFoldDB" id="A0A7L4UNQ4"/>
<gene>
    <name evidence="10" type="ORF">C7377_1061</name>
</gene>
<evidence type="ECO:0000256" key="6">
    <source>
        <dbReference type="SAM" id="Coils"/>
    </source>
</evidence>
<evidence type="ECO:0000256" key="1">
    <source>
        <dbReference type="ARBA" id="ARBA00004651"/>
    </source>
</evidence>
<comment type="caution">
    <text evidence="10">The sequence shown here is derived from an EMBL/GenBank/DDBJ whole genome shotgun (WGS) entry which is preliminary data.</text>
</comment>
<evidence type="ECO:0000256" key="3">
    <source>
        <dbReference type="ARBA" id="ARBA00022692"/>
    </source>
</evidence>
<keyword evidence="6" id="KW-0175">Coiled coil</keyword>
<dbReference type="InterPro" id="IPR032807">
    <property type="entry name" value="GNVR"/>
</dbReference>
<dbReference type="GO" id="GO:0004713">
    <property type="term" value="F:protein tyrosine kinase activity"/>
    <property type="evidence" value="ECO:0007669"/>
    <property type="project" value="TreeGrafter"/>
</dbReference>
<feature type="domain" description="Tyrosine-protein kinase G-rich" evidence="9">
    <location>
        <begin position="282"/>
        <end position="355"/>
    </location>
</feature>
<feature type="transmembrane region" description="Helical" evidence="7">
    <location>
        <begin position="333"/>
        <end position="353"/>
    </location>
</feature>
<evidence type="ECO:0000256" key="4">
    <source>
        <dbReference type="ARBA" id="ARBA00022989"/>
    </source>
</evidence>
<dbReference type="PANTHER" id="PTHR32309">
    <property type="entry name" value="TYROSINE-PROTEIN KINASE"/>
    <property type="match status" value="1"/>
</dbReference>
<reference evidence="10 11" key="1">
    <citation type="submission" date="2018-05" db="EMBL/GenBank/DDBJ databases">
        <title>Genomic Encyclopedia of Type Strains, Phase IV (KMG-IV): sequencing the most valuable type-strain genomes for metagenomic binning, comparative biology and taxonomic classification.</title>
        <authorList>
            <person name="Goeker M."/>
        </authorList>
    </citation>
    <scope>NUCLEOTIDE SEQUENCE [LARGE SCALE GENOMIC DNA]</scope>
    <source>
        <strain evidence="10 11">DSM 28579</strain>
    </source>
</reference>
<sequence length="363" mass="40540">MVEEQHQIREEDEIDLIALVQTFWAGRRTIFKFVLIFGLIGLFIAIFSPKEYTASTVMVPSSSSKGAGGNLGGLAAMAGFDLNVGGSTELIPPSLYPKIIQSIPFKKELIKTPLKVSDVEEQITFSKYYTEIHSPGALGWLKKYTIGLPGVIINGIRGDNNSAVIEQDSAGLIYLSQEEQSLHKILKNAVTIEVNDKEGFVKLEARMPEAVPAAQLATRAQQLLQNYIIDFKSKKAIDELNFIEKRYEDKEKEFRKAALNLARFQDQNKNVISAQAATTEKRLQSDYNLAYGVYSELAKQIEQQKIKVKENTPVFTIIEPVSVPVEKSKPRKLLILAIWLFLGIVVGIGLVVGKSFYSKLEKR</sequence>
<comment type="subcellular location">
    <subcellularLocation>
        <location evidence="1">Cell membrane</location>
        <topology evidence="1">Multi-pass membrane protein</topology>
    </subcellularLocation>
</comment>
<dbReference type="Pfam" id="PF02706">
    <property type="entry name" value="Wzz"/>
    <property type="match status" value="1"/>
</dbReference>
<feature type="transmembrane region" description="Helical" evidence="7">
    <location>
        <begin position="30"/>
        <end position="48"/>
    </location>
</feature>
<keyword evidence="5 7" id="KW-0472">Membrane</keyword>
<dbReference type="GO" id="GO:0005886">
    <property type="term" value="C:plasma membrane"/>
    <property type="evidence" value="ECO:0007669"/>
    <property type="project" value="UniProtKB-SubCell"/>
</dbReference>
<feature type="domain" description="Polysaccharide chain length determinant N-terminal" evidence="8">
    <location>
        <begin position="12"/>
        <end position="102"/>
    </location>
</feature>
<evidence type="ECO:0000313" key="11">
    <source>
        <dbReference type="Proteomes" id="UP000251835"/>
    </source>
</evidence>
<evidence type="ECO:0000256" key="2">
    <source>
        <dbReference type="ARBA" id="ARBA00022475"/>
    </source>
</evidence>
<organism evidence="10 11">
    <name type="scientific">Balneicella halophila</name>
    <dbReference type="NCBI Taxonomy" id="1537566"/>
    <lineage>
        <taxon>Bacteria</taxon>
        <taxon>Pseudomonadati</taxon>
        <taxon>Bacteroidota</taxon>
        <taxon>Bacteroidia</taxon>
        <taxon>Bacteroidales</taxon>
        <taxon>Balneicellaceae</taxon>
        <taxon>Balneicella</taxon>
    </lineage>
</organism>
<name>A0A7L4UNQ4_BALHA</name>
<evidence type="ECO:0000259" key="9">
    <source>
        <dbReference type="Pfam" id="PF13807"/>
    </source>
</evidence>
<dbReference type="PANTHER" id="PTHR32309:SF13">
    <property type="entry name" value="FERRIC ENTEROBACTIN TRANSPORT PROTEIN FEPE"/>
    <property type="match status" value="1"/>
</dbReference>
<evidence type="ECO:0000256" key="5">
    <source>
        <dbReference type="ARBA" id="ARBA00023136"/>
    </source>
</evidence>
<dbReference type="Proteomes" id="UP000251835">
    <property type="component" value="Unassembled WGS sequence"/>
</dbReference>
<dbReference type="InterPro" id="IPR050445">
    <property type="entry name" value="Bact_polysacc_biosynth/exp"/>
</dbReference>
<accession>A0A7L4UNQ4</accession>
<keyword evidence="3 7" id="KW-0812">Transmembrane</keyword>
<dbReference type="InterPro" id="IPR003856">
    <property type="entry name" value="LPS_length_determ_N"/>
</dbReference>
<protein>
    <submittedName>
        <fullName evidence="10">LPS O-antigen subunit length determinant protein (WzzB/FepE family)</fullName>
    </submittedName>
</protein>
<dbReference type="OrthoDB" id="1522571at2"/>
<dbReference type="Pfam" id="PF13807">
    <property type="entry name" value="GNVR"/>
    <property type="match status" value="1"/>
</dbReference>
<keyword evidence="2" id="KW-1003">Cell membrane</keyword>
<proteinExistence type="predicted"/>
<feature type="coiled-coil region" evidence="6">
    <location>
        <begin position="233"/>
        <end position="267"/>
    </location>
</feature>
<dbReference type="RefSeq" id="WP_116496301.1">
    <property type="nucleotide sequence ID" value="NZ_QENZ01000004.1"/>
</dbReference>
<evidence type="ECO:0000259" key="8">
    <source>
        <dbReference type="Pfam" id="PF02706"/>
    </source>
</evidence>
<keyword evidence="4 7" id="KW-1133">Transmembrane helix</keyword>
<evidence type="ECO:0000313" key="10">
    <source>
        <dbReference type="EMBL" id="PVX50745.1"/>
    </source>
</evidence>
<evidence type="ECO:0000256" key="7">
    <source>
        <dbReference type="SAM" id="Phobius"/>
    </source>
</evidence>